<dbReference type="AlphaFoldDB" id="A0A514E8T0"/>
<protein>
    <submittedName>
        <fullName evidence="1">Uncharacterized protein</fullName>
    </submittedName>
</protein>
<evidence type="ECO:0000313" key="1">
    <source>
        <dbReference type="EMBL" id="QDI02410.1"/>
    </source>
</evidence>
<dbReference type="SUPFAM" id="SSF55874">
    <property type="entry name" value="ATPase domain of HSP90 chaperone/DNA topoisomerase II/histidine kinase"/>
    <property type="match status" value="1"/>
</dbReference>
<dbReference type="InterPro" id="IPR036890">
    <property type="entry name" value="HATPase_C_sf"/>
</dbReference>
<keyword evidence="2" id="KW-1185">Reference proteome</keyword>
<organism evidence="1 2">
    <name type="scientific">Xanthomonas cerealis pv. cerealis</name>
    <dbReference type="NCBI Taxonomy" id="152263"/>
    <lineage>
        <taxon>Bacteria</taxon>
        <taxon>Pseudomonadati</taxon>
        <taxon>Pseudomonadota</taxon>
        <taxon>Gammaproteobacteria</taxon>
        <taxon>Lysobacterales</taxon>
        <taxon>Lysobacteraceae</taxon>
        <taxon>Xanthomonas</taxon>
        <taxon>Xanthomonas translucens group</taxon>
        <taxon>Xanthomonas cerealis</taxon>
    </lineage>
</organism>
<name>A0A514E8T0_9XANT</name>
<proteinExistence type="predicted"/>
<reference evidence="1 2" key="1">
    <citation type="submission" date="2019-03" db="EMBL/GenBank/DDBJ databases">
        <title>Tal1 in Xanthomonas translucens pv. cerealis Contributes to Virulence in Bacterial Leaf Streak of Wheat.</title>
        <authorList>
            <person name="Shah S.M.A."/>
            <person name="Haq F."/>
            <person name="Ma W."/>
            <person name="Xu X."/>
            <person name="Wang S."/>
            <person name="Xu Z."/>
            <person name="Zou L."/>
            <person name="Zhu B."/>
            <person name="Chen G."/>
        </authorList>
    </citation>
    <scope>NUCLEOTIDE SEQUENCE [LARGE SCALE GENOMIC DNA]</scope>
    <source>
        <strain evidence="1 2">01</strain>
    </source>
</reference>
<dbReference type="Proteomes" id="UP000319349">
    <property type="component" value="Chromosome"/>
</dbReference>
<gene>
    <name evidence="1" type="ORF">E4A48_00685</name>
</gene>
<sequence length="96" mass="10038">MAALLRLVQQHVDEVHTRFASWRESSAEPGRHWRWPCGGTGRPGAEAGGLGRLAVVKAIAQAHGGDATCRPSGTGGTALLLRWPLPASEPVPLPGA</sequence>
<dbReference type="EMBL" id="CP038228">
    <property type="protein sequence ID" value="QDI02410.1"/>
    <property type="molecule type" value="Genomic_DNA"/>
</dbReference>
<evidence type="ECO:0000313" key="2">
    <source>
        <dbReference type="Proteomes" id="UP000319349"/>
    </source>
</evidence>
<accession>A0A514E8T0</accession>